<dbReference type="Pfam" id="PF13320">
    <property type="entry name" value="GH123_cat"/>
    <property type="match status" value="1"/>
</dbReference>
<reference evidence="2" key="1">
    <citation type="journal article" date="2014" name="Front. Microbiol.">
        <title>High frequency of phylogenetically diverse reductive dehalogenase-homologous genes in deep subseafloor sedimentary metagenomes.</title>
        <authorList>
            <person name="Kawai M."/>
            <person name="Futagami T."/>
            <person name="Toyoda A."/>
            <person name="Takaki Y."/>
            <person name="Nishi S."/>
            <person name="Hori S."/>
            <person name="Arai W."/>
            <person name="Tsubouchi T."/>
            <person name="Morono Y."/>
            <person name="Uchiyama I."/>
            <person name="Ito T."/>
            <person name="Fujiyama A."/>
            <person name="Inagaki F."/>
            <person name="Takami H."/>
        </authorList>
    </citation>
    <scope>NUCLEOTIDE SEQUENCE</scope>
    <source>
        <strain evidence="2">Expedition CK06-06</strain>
    </source>
</reference>
<dbReference type="AlphaFoldDB" id="X0U3Q0"/>
<feature type="domain" description="Glycoside hydrolase 123 catalytic" evidence="1">
    <location>
        <begin position="18"/>
        <end position="114"/>
    </location>
</feature>
<dbReference type="EMBL" id="BARS01017172">
    <property type="protein sequence ID" value="GAF95012.1"/>
    <property type="molecule type" value="Genomic_DNA"/>
</dbReference>
<evidence type="ECO:0000259" key="1">
    <source>
        <dbReference type="Pfam" id="PF13320"/>
    </source>
</evidence>
<sequence>YYCHLPIRWQMRAPLVQAPNMQIDNPALEHRLALWMSHYYGARAVFIWAGNAHTFGKDFWQTLTLSDKPSNFPYAGVHNGNGWIVYPTPDGTGTLPSLRLKVIRDGLEDIALMKAARKRLTAGSIRGERAARLEKLLNPVPGLFVHPHYFDRLPETLLRRRQAILMLLRP</sequence>
<feature type="non-terminal residue" evidence="2">
    <location>
        <position position="1"/>
    </location>
</feature>
<gene>
    <name evidence="2" type="ORF">S01H1_28129</name>
</gene>
<name>X0U3Q0_9ZZZZ</name>
<protein>
    <recommendedName>
        <fullName evidence="1">Glycoside hydrolase 123 catalytic domain-containing protein</fullName>
    </recommendedName>
</protein>
<dbReference type="InterPro" id="IPR025150">
    <property type="entry name" value="GH123_cat"/>
</dbReference>
<accession>X0U3Q0</accession>
<proteinExistence type="predicted"/>
<comment type="caution">
    <text evidence="2">The sequence shown here is derived from an EMBL/GenBank/DDBJ whole genome shotgun (WGS) entry which is preliminary data.</text>
</comment>
<evidence type="ECO:0000313" key="2">
    <source>
        <dbReference type="EMBL" id="GAF95012.1"/>
    </source>
</evidence>
<organism evidence="2">
    <name type="scientific">marine sediment metagenome</name>
    <dbReference type="NCBI Taxonomy" id="412755"/>
    <lineage>
        <taxon>unclassified sequences</taxon>
        <taxon>metagenomes</taxon>
        <taxon>ecological metagenomes</taxon>
    </lineage>
</organism>